<dbReference type="PANTHER" id="PTHR33713">
    <property type="entry name" value="ANTITOXIN YAFN-RELATED"/>
    <property type="match status" value="1"/>
</dbReference>
<dbReference type="SUPFAM" id="SSF143120">
    <property type="entry name" value="YefM-like"/>
    <property type="match status" value="1"/>
</dbReference>
<name>A0A450YTR4_9GAMM</name>
<dbReference type="InterPro" id="IPR036165">
    <property type="entry name" value="YefM-like_sf"/>
</dbReference>
<dbReference type="AlphaFoldDB" id="A0A450YTR4"/>
<proteinExistence type="inferred from homology"/>
<comment type="function">
    <text evidence="2">Antitoxin component of a type II toxin-antitoxin (TA) system.</text>
</comment>
<evidence type="ECO:0000313" key="3">
    <source>
        <dbReference type="EMBL" id="VFK44903.1"/>
    </source>
</evidence>
<dbReference type="PANTHER" id="PTHR33713:SF6">
    <property type="entry name" value="ANTITOXIN YEFM"/>
    <property type="match status" value="1"/>
</dbReference>
<accession>A0A450YTR4</accession>
<organism evidence="3">
    <name type="scientific">Candidatus Kentrum sp. TC</name>
    <dbReference type="NCBI Taxonomy" id="2126339"/>
    <lineage>
        <taxon>Bacteria</taxon>
        <taxon>Pseudomonadati</taxon>
        <taxon>Pseudomonadota</taxon>
        <taxon>Gammaproteobacteria</taxon>
        <taxon>Candidatus Kentrum</taxon>
    </lineage>
</organism>
<dbReference type="EMBL" id="CAADFT010000041">
    <property type="protein sequence ID" value="VFK44903.1"/>
    <property type="molecule type" value="Genomic_DNA"/>
</dbReference>
<protein>
    <recommendedName>
        <fullName evidence="2">Antitoxin</fullName>
    </recommendedName>
</protein>
<dbReference type="Pfam" id="PF02604">
    <property type="entry name" value="PhdYeFM_antitox"/>
    <property type="match status" value="1"/>
</dbReference>
<comment type="similarity">
    <text evidence="1 2">Belongs to the phD/YefM antitoxin family.</text>
</comment>
<evidence type="ECO:0000256" key="2">
    <source>
        <dbReference type="RuleBase" id="RU362080"/>
    </source>
</evidence>
<sequence>MNMTIPYSRFQENFKWTCDRVCQEREPILVERESDENIVLMSEQEYASLVETAYLTQSPANARRLVDAMRRPRSEQMEFSDIDELKNAVGL</sequence>
<dbReference type="InterPro" id="IPR006442">
    <property type="entry name" value="Antitoxin_Phd/YefM"/>
</dbReference>
<reference evidence="3" key="1">
    <citation type="submission" date="2019-02" db="EMBL/GenBank/DDBJ databases">
        <authorList>
            <person name="Gruber-Vodicka R. H."/>
            <person name="Seah K. B. B."/>
        </authorList>
    </citation>
    <scope>NUCLEOTIDE SEQUENCE</scope>
    <source>
        <strain evidence="3">BECK_BZ125</strain>
    </source>
</reference>
<dbReference type="Gene3D" id="3.40.1620.10">
    <property type="entry name" value="YefM-like domain"/>
    <property type="match status" value="1"/>
</dbReference>
<dbReference type="InterPro" id="IPR051405">
    <property type="entry name" value="phD/YefM_antitoxin"/>
</dbReference>
<dbReference type="Gene3D" id="1.10.1220.170">
    <property type="match status" value="1"/>
</dbReference>
<gene>
    <name evidence="3" type="ORF">BECKTC1821E_GA0114239_104116</name>
</gene>
<evidence type="ECO:0000256" key="1">
    <source>
        <dbReference type="ARBA" id="ARBA00009981"/>
    </source>
</evidence>